<evidence type="ECO:0000313" key="2">
    <source>
        <dbReference type="Proteomes" id="UP000053593"/>
    </source>
</evidence>
<dbReference type="HOGENOM" id="CLU_3106564_0_0_1"/>
<dbReference type="AlphaFoldDB" id="A0A0D0C195"/>
<accession>A0A0D0C195</accession>
<gene>
    <name evidence="1" type="ORF">GYMLUDRAFT_394605</name>
</gene>
<evidence type="ECO:0000313" key="1">
    <source>
        <dbReference type="EMBL" id="KIK51472.1"/>
    </source>
</evidence>
<protein>
    <submittedName>
        <fullName evidence="1">Uncharacterized protein</fullName>
    </submittedName>
</protein>
<dbReference type="EMBL" id="KN834863">
    <property type="protein sequence ID" value="KIK51472.1"/>
    <property type="molecule type" value="Genomic_DNA"/>
</dbReference>
<sequence length="51" mass="5814">MCKTFCKRLYMLSHVTTRCHVTHITSGNVTTASAKRSFEAWHPVIFVCLCP</sequence>
<name>A0A0D0C195_9AGAR</name>
<keyword evidence="2" id="KW-1185">Reference proteome</keyword>
<reference evidence="1 2" key="1">
    <citation type="submission" date="2014-04" db="EMBL/GenBank/DDBJ databases">
        <title>Evolutionary Origins and Diversification of the Mycorrhizal Mutualists.</title>
        <authorList>
            <consortium name="DOE Joint Genome Institute"/>
            <consortium name="Mycorrhizal Genomics Consortium"/>
            <person name="Kohler A."/>
            <person name="Kuo A."/>
            <person name="Nagy L.G."/>
            <person name="Floudas D."/>
            <person name="Copeland A."/>
            <person name="Barry K.W."/>
            <person name="Cichocki N."/>
            <person name="Veneault-Fourrey C."/>
            <person name="LaButti K."/>
            <person name="Lindquist E.A."/>
            <person name="Lipzen A."/>
            <person name="Lundell T."/>
            <person name="Morin E."/>
            <person name="Murat C."/>
            <person name="Riley R."/>
            <person name="Ohm R."/>
            <person name="Sun H."/>
            <person name="Tunlid A."/>
            <person name="Henrissat B."/>
            <person name="Grigoriev I.V."/>
            <person name="Hibbett D.S."/>
            <person name="Martin F."/>
        </authorList>
    </citation>
    <scope>NUCLEOTIDE SEQUENCE [LARGE SCALE GENOMIC DNA]</scope>
    <source>
        <strain evidence="1 2">FD-317 M1</strain>
    </source>
</reference>
<dbReference type="Proteomes" id="UP000053593">
    <property type="component" value="Unassembled WGS sequence"/>
</dbReference>
<organism evidence="1 2">
    <name type="scientific">Collybiopsis luxurians FD-317 M1</name>
    <dbReference type="NCBI Taxonomy" id="944289"/>
    <lineage>
        <taxon>Eukaryota</taxon>
        <taxon>Fungi</taxon>
        <taxon>Dikarya</taxon>
        <taxon>Basidiomycota</taxon>
        <taxon>Agaricomycotina</taxon>
        <taxon>Agaricomycetes</taxon>
        <taxon>Agaricomycetidae</taxon>
        <taxon>Agaricales</taxon>
        <taxon>Marasmiineae</taxon>
        <taxon>Omphalotaceae</taxon>
        <taxon>Collybiopsis</taxon>
        <taxon>Collybiopsis luxurians</taxon>
    </lineage>
</organism>
<proteinExistence type="predicted"/>